<keyword evidence="3" id="KW-1185">Reference proteome</keyword>
<evidence type="ECO:0000313" key="3">
    <source>
        <dbReference type="Proteomes" id="UP000198935"/>
    </source>
</evidence>
<keyword evidence="1" id="KW-1133">Transmembrane helix</keyword>
<gene>
    <name evidence="2" type="ORF">SAMN05421736_11233</name>
</gene>
<feature type="transmembrane region" description="Helical" evidence="1">
    <location>
        <begin position="83"/>
        <end position="104"/>
    </location>
</feature>
<proteinExistence type="predicted"/>
<dbReference type="AlphaFoldDB" id="A0A1H3SW96"/>
<protein>
    <submittedName>
        <fullName evidence="2">Uncharacterized protein</fullName>
    </submittedName>
</protein>
<dbReference type="EMBL" id="FNPI01000012">
    <property type="protein sequence ID" value="SDZ41399.1"/>
    <property type="molecule type" value="Genomic_DNA"/>
</dbReference>
<keyword evidence="1" id="KW-0812">Transmembrane</keyword>
<feature type="transmembrane region" description="Helical" evidence="1">
    <location>
        <begin position="56"/>
        <end position="77"/>
    </location>
</feature>
<dbReference type="OrthoDB" id="1683109at2"/>
<keyword evidence="1" id="KW-0472">Membrane</keyword>
<evidence type="ECO:0000256" key="1">
    <source>
        <dbReference type="SAM" id="Phobius"/>
    </source>
</evidence>
<dbReference type="Proteomes" id="UP000198935">
    <property type="component" value="Unassembled WGS sequence"/>
</dbReference>
<accession>A0A1H3SW96</accession>
<reference evidence="3" key="1">
    <citation type="submission" date="2016-10" db="EMBL/GenBank/DDBJ databases">
        <authorList>
            <person name="Varghese N."/>
            <person name="Submissions S."/>
        </authorList>
    </citation>
    <scope>NUCLEOTIDE SEQUENCE [LARGE SCALE GENOMIC DNA]</scope>
    <source>
        <strain evidence="3">SP</strain>
    </source>
</reference>
<organism evidence="2 3">
    <name type="scientific">Evansella caseinilytica</name>
    <dbReference type="NCBI Taxonomy" id="1503961"/>
    <lineage>
        <taxon>Bacteria</taxon>
        <taxon>Bacillati</taxon>
        <taxon>Bacillota</taxon>
        <taxon>Bacilli</taxon>
        <taxon>Bacillales</taxon>
        <taxon>Bacillaceae</taxon>
        <taxon>Evansella</taxon>
    </lineage>
</organism>
<evidence type="ECO:0000313" key="2">
    <source>
        <dbReference type="EMBL" id="SDZ41399.1"/>
    </source>
</evidence>
<name>A0A1H3SW96_9BACI</name>
<sequence>MYVVASFQFSDGLETAVAELENSGVEKREILVIPLDKRTENPNMFDTIYSSDGKSLVDFAAVLGCIFMLLGGVYGFLLPVGPIFGALIGLVGGFSSGFACDYFYTKRKHRALLHKTNLTEVFLLVQCTQEQEEKIKTILWNQFALGIATISPMPPKVL</sequence>
<dbReference type="STRING" id="1503961.SAMN05421736_11233"/>